<reference evidence="1" key="1">
    <citation type="submission" date="2021-08" db="EMBL/GenBank/DDBJ databases">
        <title>The first chromosome-level gecko genome reveals the dynamic sex chromosomes of Neotropical dwarf geckos (Sphaerodactylidae: Sphaerodactylus).</title>
        <authorList>
            <person name="Pinto B.J."/>
            <person name="Keating S.E."/>
            <person name="Gamble T."/>
        </authorList>
    </citation>
    <scope>NUCLEOTIDE SEQUENCE</scope>
    <source>
        <strain evidence="1">TG3544</strain>
    </source>
</reference>
<protein>
    <submittedName>
        <fullName evidence="1">Uncharacterized protein</fullName>
    </submittedName>
</protein>
<organism evidence="1 2">
    <name type="scientific">Sphaerodactylus townsendi</name>
    <dbReference type="NCBI Taxonomy" id="933632"/>
    <lineage>
        <taxon>Eukaryota</taxon>
        <taxon>Metazoa</taxon>
        <taxon>Chordata</taxon>
        <taxon>Craniata</taxon>
        <taxon>Vertebrata</taxon>
        <taxon>Euteleostomi</taxon>
        <taxon>Lepidosauria</taxon>
        <taxon>Squamata</taxon>
        <taxon>Bifurcata</taxon>
        <taxon>Gekkota</taxon>
        <taxon>Sphaerodactylidae</taxon>
        <taxon>Sphaerodactylus</taxon>
    </lineage>
</organism>
<evidence type="ECO:0000313" key="1">
    <source>
        <dbReference type="EMBL" id="KAH8013343.1"/>
    </source>
</evidence>
<dbReference type="Proteomes" id="UP000827872">
    <property type="component" value="Linkage Group LG02"/>
</dbReference>
<sequence>MELNQMRGKNSMITMPSLLVKLHLLSRISIPSIVIIFTIILSSQSIDFAFFFEFFTPLFQYSFPDPLPKQEKCRLRTMFYSNTSKYHSFSYSSTLYPQSRIHYSCTGKVTGKILLTLSVLCNVEQTSKKYYNKNEHVLASTNRDSLKSYTTTFRSFL</sequence>
<keyword evidence="2" id="KW-1185">Reference proteome</keyword>
<accession>A0ACB8G1Q3</accession>
<dbReference type="EMBL" id="CM037615">
    <property type="protein sequence ID" value="KAH8013343.1"/>
    <property type="molecule type" value="Genomic_DNA"/>
</dbReference>
<evidence type="ECO:0000313" key="2">
    <source>
        <dbReference type="Proteomes" id="UP000827872"/>
    </source>
</evidence>
<gene>
    <name evidence="1" type="ORF">K3G42_017642</name>
</gene>
<proteinExistence type="predicted"/>
<comment type="caution">
    <text evidence="1">The sequence shown here is derived from an EMBL/GenBank/DDBJ whole genome shotgun (WGS) entry which is preliminary data.</text>
</comment>
<name>A0ACB8G1Q3_9SAUR</name>